<protein>
    <submittedName>
        <fullName evidence="4">GL16004</fullName>
    </submittedName>
</protein>
<evidence type="ECO:0000256" key="2">
    <source>
        <dbReference type="SAM" id="SignalP"/>
    </source>
</evidence>
<dbReference type="InterPro" id="IPR052728">
    <property type="entry name" value="O2_lipid_transport_reg"/>
</dbReference>
<feature type="signal peptide" evidence="2">
    <location>
        <begin position="1"/>
        <end position="17"/>
    </location>
</feature>
<feature type="transmembrane region" description="Helical" evidence="1">
    <location>
        <begin position="217"/>
        <end position="238"/>
    </location>
</feature>
<proteinExistence type="predicted"/>
<dbReference type="Proteomes" id="UP000008744">
    <property type="component" value="Unassembled WGS sequence"/>
</dbReference>
<reference evidence="4 5" key="1">
    <citation type="journal article" date="2007" name="Nature">
        <title>Evolution of genes and genomes on the Drosophila phylogeny.</title>
        <authorList>
            <consortium name="Drosophila 12 Genomes Consortium"/>
            <person name="Clark A.G."/>
            <person name="Eisen M.B."/>
            <person name="Smith D.R."/>
            <person name="Bergman C.M."/>
            <person name="Oliver B."/>
            <person name="Markow T.A."/>
            <person name="Kaufman T.C."/>
            <person name="Kellis M."/>
            <person name="Gelbart W."/>
            <person name="Iyer V.N."/>
            <person name="Pollard D.A."/>
            <person name="Sackton T.B."/>
            <person name="Larracuente A.M."/>
            <person name="Singh N.D."/>
            <person name="Abad J.P."/>
            <person name="Abt D.N."/>
            <person name="Adryan B."/>
            <person name="Aguade M."/>
            <person name="Akashi H."/>
            <person name="Anderson W.W."/>
            <person name="Aquadro C.F."/>
            <person name="Ardell D.H."/>
            <person name="Arguello R."/>
            <person name="Artieri C.G."/>
            <person name="Barbash D.A."/>
            <person name="Barker D."/>
            <person name="Barsanti P."/>
            <person name="Batterham P."/>
            <person name="Batzoglou S."/>
            <person name="Begun D."/>
            <person name="Bhutkar A."/>
            <person name="Blanco E."/>
            <person name="Bosak S.A."/>
            <person name="Bradley R.K."/>
            <person name="Brand A.D."/>
            <person name="Brent M.R."/>
            <person name="Brooks A.N."/>
            <person name="Brown R.H."/>
            <person name="Butlin R.K."/>
            <person name="Caggese C."/>
            <person name="Calvi B.R."/>
            <person name="Bernardo de Carvalho A."/>
            <person name="Caspi A."/>
            <person name="Castrezana S."/>
            <person name="Celniker S.E."/>
            <person name="Chang J.L."/>
            <person name="Chapple C."/>
            <person name="Chatterji S."/>
            <person name="Chinwalla A."/>
            <person name="Civetta A."/>
            <person name="Clifton S.W."/>
            <person name="Comeron J.M."/>
            <person name="Costello J.C."/>
            <person name="Coyne J.A."/>
            <person name="Daub J."/>
            <person name="David R.G."/>
            <person name="Delcher A.L."/>
            <person name="Delehaunty K."/>
            <person name="Do C.B."/>
            <person name="Ebling H."/>
            <person name="Edwards K."/>
            <person name="Eickbush T."/>
            <person name="Evans J.D."/>
            <person name="Filipski A."/>
            <person name="Findeiss S."/>
            <person name="Freyhult E."/>
            <person name="Fulton L."/>
            <person name="Fulton R."/>
            <person name="Garcia A.C."/>
            <person name="Gardiner A."/>
            <person name="Garfield D.A."/>
            <person name="Garvin B.E."/>
            <person name="Gibson G."/>
            <person name="Gilbert D."/>
            <person name="Gnerre S."/>
            <person name="Godfrey J."/>
            <person name="Good R."/>
            <person name="Gotea V."/>
            <person name="Gravely B."/>
            <person name="Greenberg A.J."/>
            <person name="Griffiths-Jones S."/>
            <person name="Gross S."/>
            <person name="Guigo R."/>
            <person name="Gustafson E.A."/>
            <person name="Haerty W."/>
            <person name="Hahn M.W."/>
            <person name="Halligan D.L."/>
            <person name="Halpern A.L."/>
            <person name="Halter G.M."/>
            <person name="Han M.V."/>
            <person name="Heger A."/>
            <person name="Hillier L."/>
            <person name="Hinrichs A.S."/>
            <person name="Holmes I."/>
            <person name="Hoskins R.A."/>
            <person name="Hubisz M.J."/>
            <person name="Hultmark D."/>
            <person name="Huntley M.A."/>
            <person name="Jaffe D.B."/>
            <person name="Jagadeeshan S."/>
            <person name="Jeck W.R."/>
            <person name="Johnson J."/>
            <person name="Jones C.D."/>
            <person name="Jordan W.C."/>
            <person name="Karpen G.H."/>
            <person name="Kataoka E."/>
            <person name="Keightley P.D."/>
            <person name="Kheradpour P."/>
            <person name="Kirkness E.F."/>
            <person name="Koerich L.B."/>
            <person name="Kristiansen K."/>
            <person name="Kudrna D."/>
            <person name="Kulathinal R.J."/>
            <person name="Kumar S."/>
            <person name="Kwok R."/>
            <person name="Lander E."/>
            <person name="Langley C.H."/>
            <person name="Lapoint R."/>
            <person name="Lazzaro B.P."/>
            <person name="Lee S.J."/>
            <person name="Levesque L."/>
            <person name="Li R."/>
            <person name="Lin C.F."/>
            <person name="Lin M.F."/>
            <person name="Lindblad-Toh K."/>
            <person name="Llopart A."/>
            <person name="Long M."/>
            <person name="Low L."/>
            <person name="Lozovsky E."/>
            <person name="Lu J."/>
            <person name="Luo M."/>
            <person name="Machado C.A."/>
            <person name="Makalowski W."/>
            <person name="Marzo M."/>
            <person name="Matsuda M."/>
            <person name="Matzkin L."/>
            <person name="McAllister B."/>
            <person name="McBride C.S."/>
            <person name="McKernan B."/>
            <person name="McKernan K."/>
            <person name="Mendez-Lago M."/>
            <person name="Minx P."/>
            <person name="Mollenhauer M.U."/>
            <person name="Montooth K."/>
            <person name="Mount S.M."/>
            <person name="Mu X."/>
            <person name="Myers E."/>
            <person name="Negre B."/>
            <person name="Newfeld S."/>
            <person name="Nielsen R."/>
            <person name="Noor M.A."/>
            <person name="O'Grady P."/>
            <person name="Pachter L."/>
            <person name="Papaceit M."/>
            <person name="Parisi M.J."/>
            <person name="Parisi M."/>
            <person name="Parts L."/>
            <person name="Pedersen J.S."/>
            <person name="Pesole G."/>
            <person name="Phillippy A.M."/>
            <person name="Ponting C.P."/>
            <person name="Pop M."/>
            <person name="Porcelli D."/>
            <person name="Powell J.R."/>
            <person name="Prohaska S."/>
            <person name="Pruitt K."/>
            <person name="Puig M."/>
            <person name="Quesneville H."/>
            <person name="Ram K.R."/>
            <person name="Rand D."/>
            <person name="Rasmussen M.D."/>
            <person name="Reed L.K."/>
            <person name="Reenan R."/>
            <person name="Reily A."/>
            <person name="Remington K.A."/>
            <person name="Rieger T.T."/>
            <person name="Ritchie M.G."/>
            <person name="Robin C."/>
            <person name="Rogers Y.H."/>
            <person name="Rohde C."/>
            <person name="Rozas J."/>
            <person name="Rubenfield M.J."/>
            <person name="Ruiz A."/>
            <person name="Russo S."/>
            <person name="Salzberg S.L."/>
            <person name="Sanchez-Gracia A."/>
            <person name="Saranga D.J."/>
            <person name="Sato H."/>
            <person name="Schaeffer S.W."/>
            <person name="Schatz M.C."/>
            <person name="Schlenke T."/>
            <person name="Schwartz R."/>
            <person name="Segarra C."/>
            <person name="Singh R.S."/>
            <person name="Sirot L."/>
            <person name="Sirota M."/>
            <person name="Sisneros N.B."/>
            <person name="Smith C.D."/>
            <person name="Smith T.F."/>
            <person name="Spieth J."/>
            <person name="Stage D.E."/>
            <person name="Stark A."/>
            <person name="Stephan W."/>
            <person name="Strausberg R.L."/>
            <person name="Strempel S."/>
            <person name="Sturgill D."/>
            <person name="Sutton G."/>
            <person name="Sutton G.G."/>
            <person name="Tao W."/>
            <person name="Teichmann S."/>
            <person name="Tobari Y.N."/>
            <person name="Tomimura Y."/>
            <person name="Tsolas J.M."/>
            <person name="Valente V.L."/>
            <person name="Venter E."/>
            <person name="Venter J.C."/>
            <person name="Vicario S."/>
            <person name="Vieira F.G."/>
            <person name="Vilella A.J."/>
            <person name="Villasante A."/>
            <person name="Walenz B."/>
            <person name="Wang J."/>
            <person name="Wasserman M."/>
            <person name="Watts T."/>
            <person name="Wilson D."/>
            <person name="Wilson R.K."/>
            <person name="Wing R.A."/>
            <person name="Wolfner M.F."/>
            <person name="Wong A."/>
            <person name="Wong G.K."/>
            <person name="Wu C.I."/>
            <person name="Wu G."/>
            <person name="Yamamoto D."/>
            <person name="Yang H.P."/>
            <person name="Yang S.P."/>
            <person name="Yorke J.A."/>
            <person name="Yoshida K."/>
            <person name="Zdobnov E."/>
            <person name="Zhang P."/>
            <person name="Zhang Y."/>
            <person name="Zimin A.V."/>
            <person name="Baldwin J."/>
            <person name="Abdouelleil A."/>
            <person name="Abdulkadir J."/>
            <person name="Abebe A."/>
            <person name="Abera B."/>
            <person name="Abreu J."/>
            <person name="Acer S.C."/>
            <person name="Aftuck L."/>
            <person name="Alexander A."/>
            <person name="An P."/>
            <person name="Anderson E."/>
            <person name="Anderson S."/>
            <person name="Arachi H."/>
            <person name="Azer M."/>
            <person name="Bachantsang P."/>
            <person name="Barry A."/>
            <person name="Bayul T."/>
            <person name="Berlin A."/>
            <person name="Bessette D."/>
            <person name="Bloom T."/>
            <person name="Blye J."/>
            <person name="Boguslavskiy L."/>
            <person name="Bonnet C."/>
            <person name="Boukhgalter B."/>
            <person name="Bourzgui I."/>
            <person name="Brown A."/>
            <person name="Cahill P."/>
            <person name="Channer S."/>
            <person name="Cheshatsang Y."/>
            <person name="Chuda L."/>
            <person name="Citroen M."/>
            <person name="Collymore A."/>
            <person name="Cooke P."/>
            <person name="Costello M."/>
            <person name="D'Aco K."/>
            <person name="Daza R."/>
            <person name="De Haan G."/>
            <person name="DeGray S."/>
            <person name="DeMaso C."/>
            <person name="Dhargay N."/>
            <person name="Dooley K."/>
            <person name="Dooley E."/>
            <person name="Doricent M."/>
            <person name="Dorje P."/>
            <person name="Dorjee K."/>
            <person name="Dupes A."/>
            <person name="Elong R."/>
            <person name="Falk J."/>
            <person name="Farina A."/>
            <person name="Faro S."/>
            <person name="Ferguson D."/>
            <person name="Fisher S."/>
            <person name="Foley C.D."/>
            <person name="Franke A."/>
            <person name="Friedrich D."/>
            <person name="Gadbois L."/>
            <person name="Gearin G."/>
            <person name="Gearin C.R."/>
            <person name="Giannoukos G."/>
            <person name="Goode T."/>
            <person name="Graham J."/>
            <person name="Grandbois E."/>
            <person name="Grewal S."/>
            <person name="Gyaltsen K."/>
            <person name="Hafez N."/>
            <person name="Hagos B."/>
            <person name="Hall J."/>
            <person name="Henson C."/>
            <person name="Hollinger A."/>
            <person name="Honan T."/>
            <person name="Huard M.D."/>
            <person name="Hughes L."/>
            <person name="Hurhula B."/>
            <person name="Husby M.E."/>
            <person name="Kamat A."/>
            <person name="Kanga B."/>
            <person name="Kashin S."/>
            <person name="Khazanovich D."/>
            <person name="Kisner P."/>
            <person name="Lance K."/>
            <person name="Lara M."/>
            <person name="Lee W."/>
            <person name="Lennon N."/>
            <person name="Letendre F."/>
            <person name="LeVine R."/>
            <person name="Lipovsky A."/>
            <person name="Liu X."/>
            <person name="Liu J."/>
            <person name="Liu S."/>
            <person name="Lokyitsang T."/>
            <person name="Lokyitsang Y."/>
            <person name="Lubonja R."/>
            <person name="Lui A."/>
            <person name="MacDonald P."/>
            <person name="Magnisalis V."/>
            <person name="Maru K."/>
            <person name="Matthews C."/>
            <person name="McCusker W."/>
            <person name="McDonough S."/>
            <person name="Mehta T."/>
            <person name="Meldrim J."/>
            <person name="Meneus L."/>
            <person name="Mihai O."/>
            <person name="Mihalev A."/>
            <person name="Mihova T."/>
            <person name="Mittelman R."/>
            <person name="Mlenga V."/>
            <person name="Montmayeur A."/>
            <person name="Mulrain L."/>
            <person name="Navidi A."/>
            <person name="Naylor J."/>
            <person name="Negash T."/>
            <person name="Nguyen T."/>
            <person name="Nguyen N."/>
            <person name="Nicol R."/>
            <person name="Norbu C."/>
            <person name="Norbu N."/>
            <person name="Novod N."/>
            <person name="O'Neill B."/>
            <person name="Osman S."/>
            <person name="Markiewicz E."/>
            <person name="Oyono O.L."/>
            <person name="Patti C."/>
            <person name="Phunkhang P."/>
            <person name="Pierre F."/>
            <person name="Priest M."/>
            <person name="Raghuraman S."/>
            <person name="Rege F."/>
            <person name="Reyes R."/>
            <person name="Rise C."/>
            <person name="Rogov P."/>
            <person name="Ross K."/>
            <person name="Ryan E."/>
            <person name="Settipalli S."/>
            <person name="Shea T."/>
            <person name="Sherpa N."/>
            <person name="Shi L."/>
            <person name="Shih D."/>
            <person name="Sparrow T."/>
            <person name="Spaulding J."/>
            <person name="Stalker J."/>
            <person name="Stange-Thomann N."/>
            <person name="Stavropoulos S."/>
            <person name="Stone C."/>
            <person name="Strader C."/>
            <person name="Tesfaye S."/>
            <person name="Thomson T."/>
            <person name="Thoulutsang Y."/>
            <person name="Thoulutsang D."/>
            <person name="Topham K."/>
            <person name="Topping I."/>
            <person name="Tsamla T."/>
            <person name="Vassiliev H."/>
            <person name="Vo A."/>
            <person name="Wangchuk T."/>
            <person name="Wangdi T."/>
            <person name="Weiand M."/>
            <person name="Wilkinson J."/>
            <person name="Wilson A."/>
            <person name="Yadav S."/>
            <person name="Young G."/>
            <person name="Yu Q."/>
            <person name="Zembek L."/>
            <person name="Zhong D."/>
            <person name="Zimmer A."/>
            <person name="Zwirko Z."/>
            <person name="Jaffe D.B."/>
            <person name="Alvarez P."/>
            <person name="Brockman W."/>
            <person name="Butler J."/>
            <person name="Chin C."/>
            <person name="Gnerre S."/>
            <person name="Grabherr M."/>
            <person name="Kleber M."/>
            <person name="Mauceli E."/>
            <person name="MacCallum I."/>
        </authorList>
    </citation>
    <scope>NUCLEOTIDE SEQUENCE [LARGE SCALE GENOMIC DNA]</scope>
    <source>
        <strain evidence="5">MSH-3 / Tucson 14011-0111.49</strain>
    </source>
</reference>
<keyword evidence="1" id="KW-0812">Transmembrane</keyword>
<dbReference type="PANTHER" id="PTHR11161:SF15">
    <property type="entry name" value="GH19286P-RELATED"/>
    <property type="match status" value="1"/>
</dbReference>
<evidence type="ECO:0000256" key="1">
    <source>
        <dbReference type="SAM" id="Phobius"/>
    </source>
</evidence>
<keyword evidence="2" id="KW-0732">Signal</keyword>
<keyword evidence="1" id="KW-1133">Transmembrane helix</keyword>
<evidence type="ECO:0000313" key="4">
    <source>
        <dbReference type="EMBL" id="EDW36622.1"/>
    </source>
</evidence>
<gene>
    <name evidence="4" type="primary">Dper\GL16004</name>
    <name evidence="4" type="ORF">Dper_GL16004</name>
</gene>
<accession>B4H9W5</accession>
<evidence type="ECO:0000313" key="5">
    <source>
        <dbReference type="Proteomes" id="UP000008744"/>
    </source>
</evidence>
<dbReference type="EMBL" id="CH479232">
    <property type="protein sequence ID" value="EDW36622.1"/>
    <property type="molecule type" value="Genomic_DNA"/>
</dbReference>
<keyword evidence="5" id="KW-1185">Reference proteome</keyword>
<organism evidence="5">
    <name type="scientific">Drosophila persimilis</name>
    <name type="common">Fruit fly</name>
    <dbReference type="NCBI Taxonomy" id="7234"/>
    <lineage>
        <taxon>Eukaryota</taxon>
        <taxon>Metazoa</taxon>
        <taxon>Ecdysozoa</taxon>
        <taxon>Arthropoda</taxon>
        <taxon>Hexapoda</taxon>
        <taxon>Insecta</taxon>
        <taxon>Pterygota</taxon>
        <taxon>Neoptera</taxon>
        <taxon>Endopterygota</taxon>
        <taxon>Diptera</taxon>
        <taxon>Brachycera</taxon>
        <taxon>Muscomorpha</taxon>
        <taxon>Ephydroidea</taxon>
        <taxon>Drosophilidae</taxon>
        <taxon>Drosophila</taxon>
        <taxon>Sophophora</taxon>
    </lineage>
</organism>
<dbReference type="OrthoDB" id="7486572at2759"/>
<dbReference type="Pfam" id="PF20146">
    <property type="entry name" value="NRF"/>
    <property type="match status" value="1"/>
</dbReference>
<dbReference type="AlphaFoldDB" id="B4H9W5"/>
<evidence type="ECO:0000259" key="3">
    <source>
        <dbReference type="SMART" id="SM00703"/>
    </source>
</evidence>
<dbReference type="InterPro" id="IPR006621">
    <property type="entry name" value="Nose-resist-to-fluoxetine_N"/>
</dbReference>
<dbReference type="eggNOG" id="KOG3700">
    <property type="taxonomic scope" value="Eukaryota"/>
</dbReference>
<feature type="domain" description="Nose resistant-to-fluoxetine protein N-terminal" evidence="3">
    <location>
        <begin position="41"/>
        <end position="175"/>
    </location>
</feature>
<dbReference type="SMART" id="SM00703">
    <property type="entry name" value="NRF"/>
    <property type="match status" value="1"/>
</dbReference>
<sequence length="276" mass="30826">MLIILLLIKVLAVLGKGWPWENKSLLVDIVETVPKSSNATMSQCEKQLLQLGDALQGQKFWALKALDASGEGFSNIMMGPSLWLGSRATCRAVNEPMLLDLTAQMPKLLVEVAPFAFDYQVAYIRARSPWQISISIKEDPMLHIVSAASTCFNVSTNWQRLYHEVNPSQENSVINGLRVYAAFTLLGVHVIWYKYFSVDPSVEILNKLVHMTMRHTYIPLVVEVFFVISGFLTVTNFLRDEKLQQNIARDSLRGKRAALPQAAAASLPCVLLLCSS</sequence>
<feature type="chain" id="PRO_5002808089" evidence="2">
    <location>
        <begin position="18"/>
        <end position="276"/>
    </location>
</feature>
<dbReference type="HOGENOM" id="CLU_1009243_0_0_1"/>
<dbReference type="PANTHER" id="PTHR11161">
    <property type="entry name" value="O-ACYLTRANSFERASE"/>
    <property type="match status" value="1"/>
</dbReference>
<keyword evidence="1" id="KW-0472">Membrane</keyword>
<name>B4H9W5_DROPE</name>
<dbReference type="PhylomeDB" id="B4H9W5"/>